<name>A0ABW2T482_9ACTN</name>
<dbReference type="CDD" id="cd00093">
    <property type="entry name" value="HTH_XRE"/>
    <property type="match status" value="1"/>
</dbReference>
<dbReference type="Pfam" id="PF13560">
    <property type="entry name" value="HTH_31"/>
    <property type="match status" value="1"/>
</dbReference>
<evidence type="ECO:0000313" key="2">
    <source>
        <dbReference type="EMBL" id="MFC7603398.1"/>
    </source>
</evidence>
<dbReference type="Pfam" id="PF19054">
    <property type="entry name" value="DUF5753"/>
    <property type="match status" value="1"/>
</dbReference>
<dbReference type="InterPro" id="IPR043917">
    <property type="entry name" value="DUF5753"/>
</dbReference>
<dbReference type="Proteomes" id="UP001596514">
    <property type="component" value="Unassembled WGS sequence"/>
</dbReference>
<proteinExistence type="predicted"/>
<dbReference type="SUPFAM" id="SSF47413">
    <property type="entry name" value="lambda repressor-like DNA-binding domains"/>
    <property type="match status" value="1"/>
</dbReference>
<dbReference type="InterPro" id="IPR010982">
    <property type="entry name" value="Lambda_DNA-bd_dom_sf"/>
</dbReference>
<dbReference type="PROSITE" id="PS50943">
    <property type="entry name" value="HTH_CROC1"/>
    <property type="match status" value="1"/>
</dbReference>
<dbReference type="SMART" id="SM00530">
    <property type="entry name" value="HTH_XRE"/>
    <property type="match status" value="1"/>
</dbReference>
<dbReference type="Gene3D" id="1.10.260.40">
    <property type="entry name" value="lambda repressor-like DNA-binding domains"/>
    <property type="match status" value="1"/>
</dbReference>
<dbReference type="InterPro" id="IPR001387">
    <property type="entry name" value="Cro/C1-type_HTH"/>
</dbReference>
<keyword evidence="3" id="KW-1185">Reference proteome</keyword>
<evidence type="ECO:0000259" key="1">
    <source>
        <dbReference type="PROSITE" id="PS50943"/>
    </source>
</evidence>
<gene>
    <name evidence="2" type="ORF">ACFQVD_25125</name>
</gene>
<comment type="caution">
    <text evidence="2">The sequence shown here is derived from an EMBL/GenBank/DDBJ whole genome shotgun (WGS) entry which is preliminary data.</text>
</comment>
<dbReference type="RefSeq" id="WP_343968134.1">
    <property type="nucleotide sequence ID" value="NZ_BAAAGK010000065.1"/>
</dbReference>
<sequence length="266" mass="30029">MELRQLRERSGLSREQVAEATEINRATLYRIETAQAKPQVRTLRALLDVYGVPERHRDDLIGILKLAGEESWLHAPSESLPDQYATYIGFEQEARAVLDYQSSFVPGLLQTTAYARAAIPGGALELPTEEIETRVAARMARQTERDSPLTIEAIIDEAALRRRVGSPEIMREQLQRLLDESEQPHVTLQVIPFAAGVHPGMQGSFVILQFAEDAHDVVYIEASVRDLFLESESDVTRYRRVFEKLRTMASSPDESRNLITRILADT</sequence>
<evidence type="ECO:0000313" key="3">
    <source>
        <dbReference type="Proteomes" id="UP001596514"/>
    </source>
</evidence>
<accession>A0ABW2T482</accession>
<feature type="domain" description="HTH cro/C1-type" evidence="1">
    <location>
        <begin position="3"/>
        <end position="57"/>
    </location>
</feature>
<protein>
    <submittedName>
        <fullName evidence="2">Helix-turn-helix domain-containing protein</fullName>
    </submittedName>
</protein>
<dbReference type="EMBL" id="JBHTEE010000001">
    <property type="protein sequence ID" value="MFC7603398.1"/>
    <property type="molecule type" value="Genomic_DNA"/>
</dbReference>
<reference evidence="3" key="1">
    <citation type="journal article" date="2019" name="Int. J. Syst. Evol. Microbiol.">
        <title>The Global Catalogue of Microorganisms (GCM) 10K type strain sequencing project: providing services to taxonomists for standard genome sequencing and annotation.</title>
        <authorList>
            <consortium name="The Broad Institute Genomics Platform"/>
            <consortium name="The Broad Institute Genome Sequencing Center for Infectious Disease"/>
            <person name="Wu L."/>
            <person name="Ma J."/>
        </authorList>
    </citation>
    <scope>NUCLEOTIDE SEQUENCE [LARGE SCALE GENOMIC DNA]</scope>
    <source>
        <strain evidence="3">JCM 10083</strain>
    </source>
</reference>
<organism evidence="2 3">
    <name type="scientific">Streptosporangium amethystogenes subsp. fukuiense</name>
    <dbReference type="NCBI Taxonomy" id="698418"/>
    <lineage>
        <taxon>Bacteria</taxon>
        <taxon>Bacillati</taxon>
        <taxon>Actinomycetota</taxon>
        <taxon>Actinomycetes</taxon>
        <taxon>Streptosporangiales</taxon>
        <taxon>Streptosporangiaceae</taxon>
        <taxon>Streptosporangium</taxon>
    </lineage>
</organism>